<evidence type="ECO:0000256" key="1">
    <source>
        <dbReference type="SAM" id="SignalP"/>
    </source>
</evidence>
<feature type="signal peptide" evidence="1">
    <location>
        <begin position="1"/>
        <end position="20"/>
    </location>
</feature>
<keyword evidence="3" id="KW-1185">Reference proteome</keyword>
<gene>
    <name evidence="2" type="ORF">MOV92_04190</name>
</gene>
<organism evidence="2 3">
    <name type="scientific">Lysobacter gummosus</name>
    <dbReference type="NCBI Taxonomy" id="262324"/>
    <lineage>
        <taxon>Bacteria</taxon>
        <taxon>Pseudomonadati</taxon>
        <taxon>Pseudomonadota</taxon>
        <taxon>Gammaproteobacteria</taxon>
        <taxon>Lysobacterales</taxon>
        <taxon>Lysobacteraceae</taxon>
        <taxon>Lysobacter</taxon>
    </lineage>
</organism>
<proteinExistence type="predicted"/>
<accession>A0ABY3XFR2</accession>
<evidence type="ECO:0000313" key="3">
    <source>
        <dbReference type="Proteomes" id="UP000829194"/>
    </source>
</evidence>
<feature type="chain" id="PRO_5047114870" description="tRNA_anti-like family protein" evidence="1">
    <location>
        <begin position="21"/>
        <end position="269"/>
    </location>
</feature>
<reference evidence="2 3" key="1">
    <citation type="submission" date="2022-03" db="EMBL/GenBank/DDBJ databases">
        <title>Complete genome sequence of Lysobacter capsici VKM B-2533 and Lysobacter gummosus 10.1.1, promising sources of lytic agents.</title>
        <authorList>
            <person name="Tarlachkov S.V."/>
            <person name="Kudryakova I.V."/>
            <person name="Afoshin A.S."/>
            <person name="Leontyevskaya E.A."/>
            <person name="Leontyevskaya N.V."/>
        </authorList>
    </citation>
    <scope>NUCLEOTIDE SEQUENCE [LARGE SCALE GENOMIC DNA]</scope>
    <source>
        <strain evidence="2 3">10.1.1</strain>
    </source>
</reference>
<dbReference type="EMBL" id="CP093547">
    <property type="protein sequence ID" value="UNP30481.1"/>
    <property type="molecule type" value="Genomic_DNA"/>
</dbReference>
<evidence type="ECO:0000313" key="2">
    <source>
        <dbReference type="EMBL" id="UNP30481.1"/>
    </source>
</evidence>
<evidence type="ECO:0008006" key="4">
    <source>
        <dbReference type="Google" id="ProtNLM"/>
    </source>
</evidence>
<sequence>MKGKFLVPLVLLIPSLSAVAGQCETNFVKKGNMITGTEYFTSVQVSGLSAASAIGQVRNAGIARNMVVLDEDLNAGTLVLEEPSTAMSRPLPLQVTADNSGTVTASLKLRKASVGHTEEIKKGICEMIGSLKPGKTAPSRAAAPKPLPTVIDAPRLAREIEAQAKENAAVVADRYKGRVYTVKGSNAGVSDGKNGRYYVTFQATTSLIPGMAGSDRELFATRVRCLLQPNQKAYALTLRANDRIQLTGTFDEYNDTDFVVELKDCVGVK</sequence>
<dbReference type="Proteomes" id="UP000829194">
    <property type="component" value="Chromosome"/>
</dbReference>
<dbReference type="RefSeq" id="WP_057941708.1">
    <property type="nucleotide sequence ID" value="NZ_CP011131.1"/>
</dbReference>
<protein>
    <recommendedName>
        <fullName evidence="4">tRNA_anti-like family protein</fullName>
    </recommendedName>
</protein>
<keyword evidence="1" id="KW-0732">Signal</keyword>
<name>A0ABY3XFR2_9GAMM</name>